<dbReference type="VEuPathDB" id="FungiDB:A9K55_006978"/>
<feature type="transmembrane region" description="Helical" evidence="6">
    <location>
        <begin position="56"/>
        <end position="76"/>
    </location>
</feature>
<feature type="transmembrane region" description="Helical" evidence="6">
    <location>
        <begin position="394"/>
        <end position="411"/>
    </location>
</feature>
<dbReference type="PIRSF" id="PIRSF006060">
    <property type="entry name" value="AA_transporter"/>
    <property type="match status" value="1"/>
</dbReference>
<dbReference type="Proteomes" id="UP000323067">
    <property type="component" value="Chromosome vii"/>
</dbReference>
<dbReference type="EMBL" id="CP023324">
    <property type="protein sequence ID" value="ATY62422.1"/>
    <property type="molecule type" value="Genomic_DNA"/>
</dbReference>
<evidence type="ECO:0000256" key="5">
    <source>
        <dbReference type="SAM" id="MobiDB-lite"/>
    </source>
</evidence>
<keyword evidence="2 6" id="KW-0812">Transmembrane</keyword>
<feature type="domain" description="Amino acid permease/ SLC12A" evidence="7">
    <location>
        <begin position="60"/>
        <end position="523"/>
    </location>
</feature>
<dbReference type="InterPro" id="IPR004841">
    <property type="entry name" value="AA-permease/SLC12A_dom"/>
</dbReference>
<keyword evidence="4 6" id="KW-0472">Membrane</keyword>
<feature type="transmembrane region" description="Helical" evidence="6">
    <location>
        <begin position="82"/>
        <end position="102"/>
    </location>
</feature>
<dbReference type="InterPro" id="IPR050524">
    <property type="entry name" value="APC_YAT"/>
</dbReference>
<feature type="region of interest" description="Disordered" evidence="5">
    <location>
        <begin position="1"/>
        <end position="24"/>
    </location>
</feature>
<keyword evidence="3 6" id="KW-1133">Transmembrane helix</keyword>
<feature type="transmembrane region" description="Helical" evidence="6">
    <location>
        <begin position="168"/>
        <end position="189"/>
    </location>
</feature>
<evidence type="ECO:0000256" key="1">
    <source>
        <dbReference type="ARBA" id="ARBA00004141"/>
    </source>
</evidence>
<dbReference type="AlphaFoldDB" id="A0A2H4SH41"/>
<evidence type="ECO:0000313" key="8">
    <source>
        <dbReference type="EMBL" id="ATY62422.1"/>
    </source>
</evidence>
<evidence type="ECO:0000256" key="2">
    <source>
        <dbReference type="ARBA" id="ARBA00022692"/>
    </source>
</evidence>
<evidence type="ECO:0000259" key="7">
    <source>
        <dbReference type="Pfam" id="PF00324"/>
    </source>
</evidence>
<feature type="transmembrane region" description="Helical" evidence="6">
    <location>
        <begin position="289"/>
        <end position="308"/>
    </location>
</feature>
<feature type="compositionally biased region" description="Polar residues" evidence="5">
    <location>
        <begin position="1"/>
        <end position="11"/>
    </location>
</feature>
<dbReference type="PANTHER" id="PTHR43341">
    <property type="entry name" value="AMINO ACID PERMEASE"/>
    <property type="match status" value="1"/>
</dbReference>
<proteinExistence type="predicted"/>
<feature type="transmembrane region" description="Helical" evidence="6">
    <location>
        <begin position="466"/>
        <end position="487"/>
    </location>
</feature>
<sequence>MDDRQATNNEPSAEHAPCVPKEKETMPSNTVVLVDSGTDCMESATSAEGLHRDMSIATMFLLGLSGGIGTALFVSIGGPLNSAGPGGLLLAFLIYGINLALINSAMAEMSTYMPVSGGFIRLAGYWVDDALGFAAGWNFYIYLGLIVPFEITALSQVVSFWSPNIPAAAICATCIILYIAINVFAVRVYSASEFWLCSGKTLLLMMLMVFTVVVMCGGNPDRDAFGFRNWHSPEPFLEYMSTGSIGRFEGVLTALSFASFTCVGPEFVSVAAGEVKHPRTYVKTACKVLFARIILFYIGGCLVVTIVVSPKDKVLEAIYQAGTGQAGGAAASPFIIAMQNLNIKGLPHIITALFLVTIFAAGNTALYSATRCLYGLSLEGRAPKFLSKVNKSGVPIYCFLVTIAFPFLSFLQLSNGTATVLTWLINLATSATLIYYITGLIASICFNRACQAQNFDRNKLPYQCWLQPYGAWVALALEISILLFSGYRTLSPFRVAGFATAYGMPIVFLVLFIGWKVAKKTAFIRAKDVDLIWEAPLVDAYEASSVEAPVGFCKDVWTTLRGFMLRRSKNTAEV</sequence>
<evidence type="ECO:0000256" key="4">
    <source>
        <dbReference type="ARBA" id="ARBA00023136"/>
    </source>
</evidence>
<evidence type="ECO:0000256" key="3">
    <source>
        <dbReference type="ARBA" id="ARBA00022989"/>
    </source>
</evidence>
<name>A0A2H4SH41_CORMI</name>
<feature type="transmembrane region" description="Helical" evidence="6">
    <location>
        <begin position="349"/>
        <end position="374"/>
    </location>
</feature>
<dbReference type="GO" id="GO:0016020">
    <property type="term" value="C:membrane"/>
    <property type="evidence" value="ECO:0007669"/>
    <property type="project" value="UniProtKB-SubCell"/>
</dbReference>
<accession>A0A2H4SH41</accession>
<organism evidence="8 9">
    <name type="scientific">Cordyceps militaris</name>
    <name type="common">Caterpillar fungus</name>
    <name type="synonym">Clavaria militaris</name>
    <dbReference type="NCBI Taxonomy" id="73501"/>
    <lineage>
        <taxon>Eukaryota</taxon>
        <taxon>Fungi</taxon>
        <taxon>Dikarya</taxon>
        <taxon>Ascomycota</taxon>
        <taxon>Pezizomycotina</taxon>
        <taxon>Sordariomycetes</taxon>
        <taxon>Hypocreomycetidae</taxon>
        <taxon>Hypocreales</taxon>
        <taxon>Cordycipitaceae</taxon>
        <taxon>Cordyceps</taxon>
    </lineage>
</organism>
<dbReference type="PANTHER" id="PTHR43341:SF6">
    <property type="entry name" value="AMINO ACID TRANSPORTER (EUROFUNG)"/>
    <property type="match status" value="1"/>
</dbReference>
<evidence type="ECO:0000313" key="9">
    <source>
        <dbReference type="Proteomes" id="UP000323067"/>
    </source>
</evidence>
<dbReference type="Pfam" id="PF00324">
    <property type="entry name" value="AA_permease"/>
    <property type="match status" value="1"/>
</dbReference>
<comment type="subcellular location">
    <subcellularLocation>
        <location evidence="1">Membrane</location>
        <topology evidence="1">Multi-pass membrane protein</topology>
    </subcellularLocation>
</comment>
<dbReference type="VEuPathDB" id="FungiDB:CCM_08052"/>
<dbReference type="Gene3D" id="1.20.1740.10">
    <property type="entry name" value="Amino acid/polyamine transporter I"/>
    <property type="match status" value="1"/>
</dbReference>
<dbReference type="GO" id="GO:0015171">
    <property type="term" value="F:amino acid transmembrane transporter activity"/>
    <property type="evidence" value="ECO:0007669"/>
    <property type="project" value="TreeGrafter"/>
</dbReference>
<feature type="transmembrane region" description="Helical" evidence="6">
    <location>
        <begin position="201"/>
        <end position="218"/>
    </location>
</feature>
<feature type="transmembrane region" description="Helical" evidence="6">
    <location>
        <begin position="493"/>
        <end position="515"/>
    </location>
</feature>
<feature type="transmembrane region" description="Helical" evidence="6">
    <location>
        <begin position="423"/>
        <end position="446"/>
    </location>
</feature>
<protein>
    <submittedName>
        <fullName evidence="8">General amino acid permease AGP2</fullName>
    </submittedName>
</protein>
<evidence type="ECO:0000256" key="6">
    <source>
        <dbReference type="SAM" id="Phobius"/>
    </source>
</evidence>
<reference evidence="8 9" key="1">
    <citation type="journal article" date="2017" name="BMC Genomics">
        <title>Chromosome level assembly and secondary metabolite potential of the parasitic fungus Cordyceps militaris.</title>
        <authorList>
            <person name="Kramer G.J."/>
            <person name="Nodwell J.R."/>
        </authorList>
    </citation>
    <scope>NUCLEOTIDE SEQUENCE [LARGE SCALE GENOMIC DNA]</scope>
    <source>
        <strain evidence="8 9">ATCC 34164</strain>
    </source>
</reference>
<gene>
    <name evidence="8" type="ORF">A9K55_006978</name>
</gene>